<gene>
    <name evidence="3" type="ORF">FHS89_000533</name>
</gene>
<dbReference type="EMBL" id="JACIJS010000001">
    <property type="protein sequence ID" value="MBB5514535.1"/>
    <property type="molecule type" value="Genomic_DNA"/>
</dbReference>
<dbReference type="Pfam" id="PF06082">
    <property type="entry name" value="YjbH"/>
    <property type="match status" value="1"/>
</dbReference>
<feature type="chain" id="PRO_5032411639" evidence="2">
    <location>
        <begin position="37"/>
        <end position="729"/>
    </location>
</feature>
<keyword evidence="4" id="KW-1185">Reference proteome</keyword>
<reference evidence="3 4" key="1">
    <citation type="submission" date="2020-08" db="EMBL/GenBank/DDBJ databases">
        <title>Genomic Encyclopedia of Type Strains, Phase IV (KMG-IV): sequencing the most valuable type-strain genomes for metagenomic binning, comparative biology and taxonomic classification.</title>
        <authorList>
            <person name="Goeker M."/>
        </authorList>
    </citation>
    <scope>NUCLEOTIDE SEQUENCE [LARGE SCALE GENOMIC DNA]</scope>
    <source>
        <strain evidence="3 4">DSM 103377</strain>
    </source>
</reference>
<organism evidence="3 4">
    <name type="scientific">Rubricella aquisinus</name>
    <dbReference type="NCBI Taxonomy" id="2028108"/>
    <lineage>
        <taxon>Bacteria</taxon>
        <taxon>Pseudomonadati</taxon>
        <taxon>Pseudomonadota</taxon>
        <taxon>Alphaproteobacteria</taxon>
        <taxon>Rhodobacterales</taxon>
        <taxon>Paracoccaceae</taxon>
        <taxon>Rubricella</taxon>
    </lineage>
</organism>
<name>A0A840WXZ0_9RHOB</name>
<dbReference type="Gene3D" id="2.40.160.60">
    <property type="entry name" value="Outer membrane protein transport protein (OMPP1/FadL/TodX)"/>
    <property type="match status" value="1"/>
</dbReference>
<evidence type="ECO:0000313" key="4">
    <source>
        <dbReference type="Proteomes" id="UP000553766"/>
    </source>
</evidence>
<evidence type="ECO:0000256" key="2">
    <source>
        <dbReference type="SAM" id="SignalP"/>
    </source>
</evidence>
<evidence type="ECO:0000313" key="3">
    <source>
        <dbReference type="EMBL" id="MBB5514535.1"/>
    </source>
</evidence>
<feature type="region of interest" description="Disordered" evidence="1">
    <location>
        <begin position="299"/>
        <end position="319"/>
    </location>
</feature>
<feature type="signal peptide" evidence="2">
    <location>
        <begin position="1"/>
        <end position="36"/>
    </location>
</feature>
<keyword evidence="2" id="KW-0732">Signal</keyword>
<evidence type="ECO:0000256" key="1">
    <source>
        <dbReference type="SAM" id="MobiDB-lite"/>
    </source>
</evidence>
<dbReference type="RefSeq" id="WP_184008190.1">
    <property type="nucleotide sequence ID" value="NZ_JACIJS010000001.1"/>
</dbReference>
<comment type="caution">
    <text evidence="3">The sequence shown here is derived from an EMBL/GenBank/DDBJ whole genome shotgun (WGS) entry which is preliminary data.</text>
</comment>
<dbReference type="AlphaFoldDB" id="A0A840WXZ0"/>
<dbReference type="Proteomes" id="UP000553766">
    <property type="component" value="Unassembled WGS sequence"/>
</dbReference>
<proteinExistence type="predicted"/>
<sequence>MAPHPDPVGKAQLWHLVRRAAVVALLTASCSSAALAAEQPFLPTLGTYGTTGLIDMPTAQTQPDGELTTTFSNFAGETRSTLTFQITPRLSGSFRYTIIENYQNPTATAGSTNYDRSFDIAYQIIDNSRYLPDVAIGLRDFIGTGLYSSEYIVATQQVGPRLAISGGIGWGRLGSYQSFTNPFSVISDRFNTRPGRSITNRGGTANFNQWFRGPAAAFGGLSYAVNDKLTLKAEYSSDAYPRMAAIRNSFNRRHPINLGAHYRIDDEISLAASYLHGDAVSLQASFALNPLRSFQGGSIDPAPAPVTQRADPEATPASWTSRWMASPDEIAQIKEDVKRRLEADEQVFESLSLVEDRAVLYFRNEKYDIESQAIGRAARILADVLPPSVERFVIVPVIKGMPTIAAAMDRSDIETLEYDPDGTERLLANTMFGSPLSFADEAPNETEIYPLTEWSLSPSFSASLFDPDTPFRAGLSARLAGSVEVSDGLILSGAAIKSIAGNLGTVTRTTTSALPAVRSDFAQYQNQGDPAILRLTLDKFDRPFTDIYTRATVGYLERMYGGVSGEVLWKQPDNPLALGFELNYVQQRDFDGMFGFQSYDVVTGHASAYYDFGNGFEGQVDAGQYLAGDVGATFALKRTFRNGWEVGAFFTLTDVPFADFGEGSFDKGLTFRVPLGWMAGRSTRTEANFDLRPLTRDGGARLSVNNRLYDMVKDYQTDPISDTWGRFWR</sequence>
<protein>
    <submittedName>
        <fullName evidence="3">Opacity protein-like surface antigen</fullName>
    </submittedName>
</protein>
<dbReference type="InterPro" id="IPR010344">
    <property type="entry name" value="YbjH"/>
</dbReference>
<accession>A0A840WXZ0</accession>